<dbReference type="GO" id="GO:0003924">
    <property type="term" value="F:GTPase activity"/>
    <property type="evidence" value="ECO:0007669"/>
    <property type="project" value="TreeGrafter"/>
</dbReference>
<evidence type="ECO:0000313" key="8">
    <source>
        <dbReference type="Proteomes" id="UP000187283"/>
    </source>
</evidence>
<evidence type="ECO:0000256" key="5">
    <source>
        <dbReference type="SAM" id="MobiDB-lite"/>
    </source>
</evidence>
<dbReference type="SMART" id="SM00785">
    <property type="entry name" value="AARP2CN"/>
    <property type="match status" value="1"/>
</dbReference>
<organism evidence="7 8">
    <name type="scientific">Smittium culicis</name>
    <dbReference type="NCBI Taxonomy" id="133412"/>
    <lineage>
        <taxon>Eukaryota</taxon>
        <taxon>Fungi</taxon>
        <taxon>Fungi incertae sedis</taxon>
        <taxon>Zoopagomycota</taxon>
        <taxon>Kickxellomycotina</taxon>
        <taxon>Harpellomycetes</taxon>
        <taxon>Harpellales</taxon>
        <taxon>Legeriomycetaceae</taxon>
        <taxon>Smittium</taxon>
    </lineage>
</organism>
<dbReference type="InterPro" id="IPR007034">
    <property type="entry name" value="BMS1_TSR1_C"/>
</dbReference>
<dbReference type="InterPro" id="IPR030387">
    <property type="entry name" value="G_Bms1/Tsr1_dom"/>
</dbReference>
<evidence type="ECO:0000259" key="6">
    <source>
        <dbReference type="PROSITE" id="PS51714"/>
    </source>
</evidence>
<dbReference type="InterPro" id="IPR039761">
    <property type="entry name" value="Bms1/Tsr1"/>
</dbReference>
<dbReference type="GO" id="GO:0005525">
    <property type="term" value="F:GTP binding"/>
    <property type="evidence" value="ECO:0007669"/>
    <property type="project" value="TreeGrafter"/>
</dbReference>
<dbReference type="PANTHER" id="PTHR12858">
    <property type="entry name" value="RIBOSOME BIOGENESIS PROTEIN"/>
    <property type="match status" value="1"/>
</dbReference>
<feature type="region of interest" description="Disordered" evidence="5">
    <location>
        <begin position="417"/>
        <end position="455"/>
    </location>
</feature>
<sequence length="829" mass="94250">MAKDKSFRHRASLKQTNKPFKSRHATKSDLRDKSKGKTQRTSVKGKVLRKQSRLDRKNALKIEQRKKREEYANIKRLFTGRSKVPKTVSFVPLCKNIDVSQIISSFFTCSGLEAPPLNKSNNIHSIDIANFKQEFRLVELSRNFQEILEAAKVSDYLVLVMSALEDVDEFGNSILTAIQSQGSPSVIAAVQHSNSTPAIIKNLSSVKKSLLSFINFYFPSVSQVLSCDTDSDNSTIIRNIANTIPESIVWRDTRPYIVAENLEFLSYDSNESDIIKGDLEITGIVRGANLDPNRLIYIPGHGNYQIKLISSPNKIPSSDYASISQQNDEMSMDISTQNSDDAVISVPDPEKIDSLISSNIPDTTNDDQTWPEEEEMETWKAKMAELEAKEAEILSKRILKVPKGTSSYQAAWILDELQERSDDEDDEDDDEDVDMDSQNGDDDDLMSEDGENGSDLDEEYENLLVDEQGNLIEPGSQKNIDENEELPSPEDLQTQLEDYLKIRAKQSRDERDFPDEVDVPLDMPAHIRFSKYRGLQSLRTSPWDPYENLPLDYSRIFQLENPKNIMRNAIRSQNDAPVSVGTRVKLVLKNVEKSVYDSCDLKTKLFSVFGLLQYENKMSVVHFLVKRNTEYTDPVKSKDAMEMHCGFRRFLVHPLYSQHTSTHKSSNNVHRFERYLQMNNVSVGTVYLPITFGNVPVTLYLPGEQNKSSGMEIEGSGKEEFIPQLVGSGTIFSVDPTRIIAKRIVLTGVPYKINKRTATIRHMFYNPIDINYFKPIQLRTKYGKHGHIVDSLGTHGYMKCMFNGPIKGVDTICMNLYKRVFPKWNTTKL</sequence>
<evidence type="ECO:0000256" key="3">
    <source>
        <dbReference type="ARBA" id="ARBA00023242"/>
    </source>
</evidence>
<dbReference type="PROSITE" id="PS51714">
    <property type="entry name" value="G_BMS1"/>
    <property type="match status" value="1"/>
</dbReference>
<dbReference type="GO" id="GO:0005730">
    <property type="term" value="C:nucleolus"/>
    <property type="evidence" value="ECO:0007669"/>
    <property type="project" value="UniProtKB-SubCell"/>
</dbReference>
<feature type="compositionally biased region" description="Acidic residues" evidence="5">
    <location>
        <begin position="421"/>
        <end position="455"/>
    </location>
</feature>
<dbReference type="EMBL" id="LSSN01002580">
    <property type="protein sequence ID" value="OMJ15720.1"/>
    <property type="molecule type" value="Genomic_DNA"/>
</dbReference>
<comment type="subcellular location">
    <subcellularLocation>
        <location evidence="1">Nucleus</location>
        <location evidence="1">Nucleolus</location>
    </subcellularLocation>
</comment>
<keyword evidence="8" id="KW-1185">Reference proteome</keyword>
<proteinExistence type="inferred from homology"/>
<dbReference type="Proteomes" id="UP000187283">
    <property type="component" value="Unassembled WGS sequence"/>
</dbReference>
<protein>
    <submittedName>
        <fullName evidence="7">Pre-rRNA-processing protein TSR1-like protein</fullName>
    </submittedName>
</protein>
<dbReference type="Pfam" id="PF04950">
    <property type="entry name" value="RIBIOP_C"/>
    <property type="match status" value="1"/>
</dbReference>
<evidence type="ECO:0000256" key="4">
    <source>
        <dbReference type="ARBA" id="ARBA00038288"/>
    </source>
</evidence>
<dbReference type="PANTHER" id="PTHR12858:SF1">
    <property type="entry name" value="PRE-RRNA-PROCESSING PROTEIN TSR1 HOMOLOG"/>
    <property type="match status" value="1"/>
</dbReference>
<comment type="similarity">
    <text evidence="4">Belongs to the TRAFAC class translation factor GTPase superfamily. Bms1-like GTPase family. TSR1 subfamily.</text>
</comment>
<reference evidence="7 8" key="1">
    <citation type="submission" date="2017-01" db="EMBL/GenBank/DDBJ databases">
        <authorList>
            <person name="Mah S.A."/>
            <person name="Swanson W.J."/>
            <person name="Moy G.W."/>
            <person name="Vacquier V.D."/>
        </authorList>
    </citation>
    <scope>NUCLEOTIDE SEQUENCE [LARGE SCALE GENOMIC DNA]</scope>
    <source>
        <strain evidence="7 8">GSMNP</strain>
    </source>
</reference>
<accession>A0A1R1XM51</accession>
<dbReference type="GO" id="GO:0000462">
    <property type="term" value="P:maturation of SSU-rRNA from tricistronic rRNA transcript (SSU-rRNA, 5.8S rRNA, LSU-rRNA)"/>
    <property type="evidence" value="ECO:0007669"/>
    <property type="project" value="TreeGrafter"/>
</dbReference>
<comment type="caution">
    <text evidence="7">The sequence shown here is derived from an EMBL/GenBank/DDBJ whole genome shotgun (WGS) entry which is preliminary data.</text>
</comment>
<dbReference type="InterPro" id="IPR012948">
    <property type="entry name" value="AARP2CN"/>
</dbReference>
<evidence type="ECO:0000313" key="7">
    <source>
        <dbReference type="EMBL" id="OMJ15720.1"/>
    </source>
</evidence>
<dbReference type="GO" id="GO:0030688">
    <property type="term" value="C:preribosome, small subunit precursor"/>
    <property type="evidence" value="ECO:0007669"/>
    <property type="project" value="TreeGrafter"/>
</dbReference>
<dbReference type="Pfam" id="PF22298">
    <property type="entry name" value="Tsr1_G-like"/>
    <property type="match status" value="1"/>
</dbReference>
<dbReference type="STRING" id="133412.A0A1R1XM51"/>
<dbReference type="SMART" id="SM01362">
    <property type="entry name" value="DUF663"/>
    <property type="match status" value="1"/>
</dbReference>
<feature type="compositionally biased region" description="Basic residues" evidence="5">
    <location>
        <begin position="1"/>
        <end position="12"/>
    </location>
</feature>
<keyword evidence="2" id="KW-0690">Ribosome biogenesis</keyword>
<dbReference type="Pfam" id="PF08142">
    <property type="entry name" value="AARP2CN"/>
    <property type="match status" value="1"/>
</dbReference>
<dbReference type="OrthoDB" id="119302at2759"/>
<keyword evidence="3" id="KW-0539">Nucleus</keyword>
<feature type="domain" description="Bms1-type G" evidence="6">
    <location>
        <begin position="84"/>
        <end position="246"/>
    </location>
</feature>
<feature type="region of interest" description="Disordered" evidence="5">
    <location>
        <begin position="1"/>
        <end position="56"/>
    </location>
</feature>
<dbReference type="AlphaFoldDB" id="A0A1R1XM51"/>
<evidence type="ECO:0000256" key="2">
    <source>
        <dbReference type="ARBA" id="ARBA00022517"/>
    </source>
</evidence>
<evidence type="ECO:0000256" key="1">
    <source>
        <dbReference type="ARBA" id="ARBA00004604"/>
    </source>
</evidence>
<name>A0A1R1XM51_9FUNG</name>
<gene>
    <name evidence="7" type="ORF">AYI70_g7071</name>
</gene>
<dbReference type="GO" id="GO:0034511">
    <property type="term" value="F:U3 snoRNA binding"/>
    <property type="evidence" value="ECO:0007669"/>
    <property type="project" value="TreeGrafter"/>
</dbReference>
<dbReference type="GO" id="GO:0000479">
    <property type="term" value="P:endonucleolytic cleavage of tricistronic rRNA transcript (SSU-rRNA, 5.8S rRNA, LSU-rRNA)"/>
    <property type="evidence" value="ECO:0007669"/>
    <property type="project" value="TreeGrafter"/>
</dbReference>
<feature type="compositionally biased region" description="Basic and acidic residues" evidence="5">
    <location>
        <begin position="26"/>
        <end position="35"/>
    </location>
</feature>